<feature type="transmembrane region" description="Helical" evidence="1">
    <location>
        <begin position="6"/>
        <end position="23"/>
    </location>
</feature>
<organism evidence="2 3">
    <name type="scientific">Panagrolaimus superbus</name>
    <dbReference type="NCBI Taxonomy" id="310955"/>
    <lineage>
        <taxon>Eukaryota</taxon>
        <taxon>Metazoa</taxon>
        <taxon>Ecdysozoa</taxon>
        <taxon>Nematoda</taxon>
        <taxon>Chromadorea</taxon>
        <taxon>Rhabditida</taxon>
        <taxon>Tylenchina</taxon>
        <taxon>Panagrolaimomorpha</taxon>
        <taxon>Panagrolaimoidea</taxon>
        <taxon>Panagrolaimidae</taxon>
        <taxon>Panagrolaimus</taxon>
    </lineage>
</organism>
<keyword evidence="2" id="KW-1185">Reference proteome</keyword>
<dbReference type="AlphaFoldDB" id="A0A914YBD4"/>
<protein>
    <submittedName>
        <fullName evidence="3">Uncharacterized protein</fullName>
    </submittedName>
</protein>
<name>A0A914YBD4_9BILA</name>
<feature type="transmembrane region" description="Helical" evidence="1">
    <location>
        <begin position="44"/>
        <end position="68"/>
    </location>
</feature>
<evidence type="ECO:0000313" key="3">
    <source>
        <dbReference type="WBParaSite" id="PSU_v2.g14799.t1"/>
    </source>
</evidence>
<evidence type="ECO:0000256" key="1">
    <source>
        <dbReference type="SAM" id="Phobius"/>
    </source>
</evidence>
<dbReference type="WBParaSite" id="PSU_v2.g14799.t1">
    <property type="protein sequence ID" value="PSU_v2.g14799.t1"/>
    <property type="gene ID" value="PSU_v2.g14799"/>
</dbReference>
<accession>A0A914YBD4</accession>
<keyword evidence="1" id="KW-0812">Transmembrane</keyword>
<sequence length="90" mass="10482">MATIIFLSILEFMIIIALALFQDHSNFSNRIALERKFETLHYKLPINICIAIFSFWCFSIIQSCYVLICELKSAKINPNLNIELAPLHEY</sequence>
<proteinExistence type="predicted"/>
<evidence type="ECO:0000313" key="2">
    <source>
        <dbReference type="Proteomes" id="UP000887577"/>
    </source>
</evidence>
<keyword evidence="1" id="KW-1133">Transmembrane helix</keyword>
<dbReference type="Proteomes" id="UP000887577">
    <property type="component" value="Unplaced"/>
</dbReference>
<keyword evidence="1" id="KW-0472">Membrane</keyword>
<reference evidence="3" key="1">
    <citation type="submission" date="2022-11" db="UniProtKB">
        <authorList>
            <consortium name="WormBaseParasite"/>
        </authorList>
    </citation>
    <scope>IDENTIFICATION</scope>
</reference>